<dbReference type="GO" id="GO:0019877">
    <property type="term" value="P:diaminopimelate biosynthetic process"/>
    <property type="evidence" value="ECO:0007669"/>
    <property type="project" value="UniProtKB-UniRule"/>
</dbReference>
<dbReference type="EMBL" id="QYUK01000011">
    <property type="protein sequence ID" value="RJF89239.1"/>
    <property type="molecule type" value="Genomic_DNA"/>
</dbReference>
<sequence length="388" mass="41376">MTRAFDALPLAIELIRCPSVTPADAGALDTLGSVLKGIGFTVERLPFSAADTPDIDNLYARIGGKGPHFCFAGHTDVVPVGEAARWSVDPFAATLDQGWLLGRGAADMKAAIACFAAAASQYLDENHGGIPRDGAISLLITGDEEGPAVNGTVKMLEALSARGETWSGCLVGEPTNPHALGEMAKIGRRGSINATLTVTGVEGHVAYPHLADNPAPKLVRLLDALLSLHLDDGTEHFQPSNLEITTIDIANPATNVIPRVASARINIRFNDRHTGASLDRLLRATLDAAGIAYELKTTISGEAFLTQPGPLSDILVQAVVAETGRPPELSTSGGTSDARFIARYCPVVEFGLVSETMHKTDEKVRVEDIERLTRIYLDVLRRFFARRP</sequence>
<keyword evidence="7 15" id="KW-0479">Metal-binding</keyword>
<evidence type="ECO:0000313" key="18">
    <source>
        <dbReference type="Proteomes" id="UP000284605"/>
    </source>
</evidence>
<protein>
    <recommendedName>
        <fullName evidence="5 15">Succinyl-diaminopimelate desuccinylase</fullName>
        <shortName evidence="15">SDAP desuccinylase</shortName>
        <ecNumber evidence="4 15">3.5.1.18</ecNumber>
    </recommendedName>
    <alternativeName>
        <fullName evidence="13 15">N-succinyl-LL-2,6-diaminoheptanedioate amidohydrolase</fullName>
    </alternativeName>
</protein>
<dbReference type="EC" id="3.5.1.18" evidence="4 15"/>
<accession>A0A418WH96</accession>
<dbReference type="SUPFAM" id="SSF53187">
    <property type="entry name" value="Zn-dependent exopeptidases"/>
    <property type="match status" value="1"/>
</dbReference>
<dbReference type="SUPFAM" id="SSF55031">
    <property type="entry name" value="Bacterial exopeptidase dimerisation domain"/>
    <property type="match status" value="1"/>
</dbReference>
<dbReference type="GO" id="GO:0009089">
    <property type="term" value="P:lysine biosynthetic process via diaminopimelate"/>
    <property type="evidence" value="ECO:0007669"/>
    <property type="project" value="UniProtKB-UniRule"/>
</dbReference>
<evidence type="ECO:0000256" key="10">
    <source>
        <dbReference type="ARBA" id="ARBA00022915"/>
    </source>
</evidence>
<name>A0A418WH96_9PROT</name>
<dbReference type="GO" id="GO:0009014">
    <property type="term" value="F:succinyl-diaminopimelate desuccinylase activity"/>
    <property type="evidence" value="ECO:0007669"/>
    <property type="project" value="UniProtKB-UniRule"/>
</dbReference>
<evidence type="ECO:0000256" key="2">
    <source>
        <dbReference type="ARBA" id="ARBA00006746"/>
    </source>
</evidence>
<reference evidence="17 18" key="1">
    <citation type="submission" date="2018-09" db="EMBL/GenBank/DDBJ databases">
        <authorList>
            <person name="Zhu H."/>
        </authorList>
    </citation>
    <scope>NUCLEOTIDE SEQUENCE [LARGE SCALE GENOMIC DNA]</scope>
    <source>
        <strain evidence="17 18">K1W22B-8</strain>
    </source>
</reference>
<evidence type="ECO:0000256" key="7">
    <source>
        <dbReference type="ARBA" id="ARBA00022723"/>
    </source>
</evidence>
<dbReference type="GO" id="GO:0050897">
    <property type="term" value="F:cobalt ion binding"/>
    <property type="evidence" value="ECO:0007669"/>
    <property type="project" value="UniProtKB-UniRule"/>
</dbReference>
<keyword evidence="9 15" id="KW-0862">Zinc</keyword>
<evidence type="ECO:0000256" key="6">
    <source>
        <dbReference type="ARBA" id="ARBA00022605"/>
    </source>
</evidence>
<dbReference type="RefSeq" id="WP_119780736.1">
    <property type="nucleotide sequence ID" value="NZ_QYUK01000011.1"/>
</dbReference>
<dbReference type="UniPathway" id="UPA00034">
    <property type="reaction ID" value="UER00021"/>
</dbReference>
<keyword evidence="12 15" id="KW-0170">Cobalt</keyword>
<dbReference type="Gene3D" id="3.40.630.10">
    <property type="entry name" value="Zn peptidases"/>
    <property type="match status" value="2"/>
</dbReference>
<feature type="binding site" evidence="15">
    <location>
        <position position="145"/>
    </location>
    <ligand>
        <name>Zn(2+)</name>
        <dbReference type="ChEBI" id="CHEBI:29105"/>
        <label>2</label>
    </ligand>
</feature>
<evidence type="ECO:0000256" key="13">
    <source>
        <dbReference type="ARBA" id="ARBA00031891"/>
    </source>
</evidence>
<feature type="domain" description="Peptidase M20 dimerisation" evidence="16">
    <location>
        <begin position="186"/>
        <end position="292"/>
    </location>
</feature>
<feature type="binding site" evidence="15">
    <location>
        <position position="173"/>
    </location>
    <ligand>
        <name>Zn(2+)</name>
        <dbReference type="ChEBI" id="CHEBI:29105"/>
        <label>1</label>
    </ligand>
</feature>
<dbReference type="InterPro" id="IPR036264">
    <property type="entry name" value="Bact_exopeptidase_dim_dom"/>
</dbReference>
<feature type="active site" description="Proton acceptor" evidence="15">
    <location>
        <position position="144"/>
    </location>
</feature>
<evidence type="ECO:0000256" key="14">
    <source>
        <dbReference type="ARBA" id="ARBA00051301"/>
    </source>
</evidence>
<dbReference type="OrthoDB" id="9809784at2"/>
<evidence type="ECO:0000256" key="5">
    <source>
        <dbReference type="ARBA" id="ARBA00022391"/>
    </source>
</evidence>
<evidence type="ECO:0000256" key="4">
    <source>
        <dbReference type="ARBA" id="ARBA00011921"/>
    </source>
</evidence>
<dbReference type="NCBIfam" id="NF009557">
    <property type="entry name" value="PRK13009.1"/>
    <property type="match status" value="1"/>
</dbReference>
<dbReference type="PANTHER" id="PTHR43808:SF31">
    <property type="entry name" value="N-ACETYL-L-CITRULLINE DEACETYLASE"/>
    <property type="match status" value="1"/>
</dbReference>
<dbReference type="InterPro" id="IPR005941">
    <property type="entry name" value="DapE_proteobac"/>
</dbReference>
<proteinExistence type="inferred from homology"/>
<keyword evidence="18" id="KW-1185">Reference proteome</keyword>
<evidence type="ECO:0000256" key="1">
    <source>
        <dbReference type="ARBA" id="ARBA00005130"/>
    </source>
</evidence>
<keyword evidence="8 15" id="KW-0378">Hydrolase</keyword>
<dbReference type="HAMAP" id="MF_01690">
    <property type="entry name" value="DapE"/>
    <property type="match status" value="1"/>
</dbReference>
<comment type="pathway">
    <text evidence="1 15">Amino-acid biosynthesis; L-lysine biosynthesis via DAP pathway; LL-2,6-diaminopimelate from (S)-tetrahydrodipicolinate (succinylase route): step 3/3.</text>
</comment>
<evidence type="ECO:0000256" key="8">
    <source>
        <dbReference type="ARBA" id="ARBA00022801"/>
    </source>
</evidence>
<dbReference type="CDD" id="cd03891">
    <property type="entry name" value="M20_DapE_proteobac"/>
    <property type="match status" value="1"/>
</dbReference>
<comment type="similarity">
    <text evidence="2 15">Belongs to the peptidase M20A family. DapE subfamily.</text>
</comment>
<comment type="subunit">
    <text evidence="3 15">Homodimer.</text>
</comment>
<dbReference type="GO" id="GO:0006526">
    <property type="term" value="P:L-arginine biosynthetic process"/>
    <property type="evidence" value="ECO:0007669"/>
    <property type="project" value="TreeGrafter"/>
</dbReference>
<dbReference type="InterPro" id="IPR002933">
    <property type="entry name" value="Peptidase_M20"/>
</dbReference>
<keyword evidence="10 15" id="KW-0220">Diaminopimelate biosynthesis</keyword>
<dbReference type="Pfam" id="PF01546">
    <property type="entry name" value="Peptidase_M20"/>
    <property type="match status" value="1"/>
</dbReference>
<comment type="cofactor">
    <cofactor evidence="15">
        <name>Zn(2+)</name>
        <dbReference type="ChEBI" id="CHEBI:29105"/>
    </cofactor>
    <cofactor evidence="15">
        <name>Co(2+)</name>
        <dbReference type="ChEBI" id="CHEBI:48828"/>
    </cofactor>
    <text evidence="15">Binds 2 Zn(2+) or Co(2+) ions per subunit.</text>
</comment>
<comment type="caution">
    <text evidence="17">The sequence shown here is derived from an EMBL/GenBank/DDBJ whole genome shotgun (WGS) entry which is preliminary data.</text>
</comment>
<comment type="catalytic activity">
    <reaction evidence="14 15">
        <text>N-succinyl-(2S,6S)-2,6-diaminopimelate + H2O = (2S,6S)-2,6-diaminopimelate + succinate</text>
        <dbReference type="Rhea" id="RHEA:22608"/>
        <dbReference type="ChEBI" id="CHEBI:15377"/>
        <dbReference type="ChEBI" id="CHEBI:30031"/>
        <dbReference type="ChEBI" id="CHEBI:57609"/>
        <dbReference type="ChEBI" id="CHEBI:58087"/>
        <dbReference type="EC" id="3.5.1.18"/>
    </reaction>
</comment>
<dbReference type="Pfam" id="PF07687">
    <property type="entry name" value="M20_dimer"/>
    <property type="match status" value="1"/>
</dbReference>
<keyword evidence="6 15" id="KW-0028">Amino-acid biosynthesis</keyword>
<feature type="binding site" evidence="15">
    <location>
        <position position="107"/>
    </location>
    <ligand>
        <name>Zn(2+)</name>
        <dbReference type="ChEBI" id="CHEBI:29105"/>
        <label>1</label>
    </ligand>
</feature>
<feature type="binding site" evidence="15">
    <location>
        <position position="74"/>
    </location>
    <ligand>
        <name>Zn(2+)</name>
        <dbReference type="ChEBI" id="CHEBI:29105"/>
        <label>1</label>
    </ligand>
</feature>
<feature type="active site" evidence="15">
    <location>
        <position position="76"/>
    </location>
</feature>
<dbReference type="GO" id="GO:0008777">
    <property type="term" value="F:acetylornithine deacetylase activity"/>
    <property type="evidence" value="ECO:0007669"/>
    <property type="project" value="TreeGrafter"/>
</dbReference>
<evidence type="ECO:0000256" key="15">
    <source>
        <dbReference type="HAMAP-Rule" id="MF_01690"/>
    </source>
</evidence>
<evidence type="ECO:0000313" key="17">
    <source>
        <dbReference type="EMBL" id="RJF89239.1"/>
    </source>
</evidence>
<dbReference type="GO" id="GO:0008270">
    <property type="term" value="F:zinc ion binding"/>
    <property type="evidence" value="ECO:0007669"/>
    <property type="project" value="UniProtKB-UniRule"/>
</dbReference>
<dbReference type="AlphaFoldDB" id="A0A418WH96"/>
<feature type="binding site" evidence="15">
    <location>
        <position position="358"/>
    </location>
    <ligand>
        <name>Zn(2+)</name>
        <dbReference type="ChEBI" id="CHEBI:29105"/>
        <label>2</label>
    </ligand>
</feature>
<dbReference type="PANTHER" id="PTHR43808">
    <property type="entry name" value="ACETYLORNITHINE DEACETYLASE"/>
    <property type="match status" value="1"/>
</dbReference>
<evidence type="ECO:0000256" key="3">
    <source>
        <dbReference type="ARBA" id="ARBA00011738"/>
    </source>
</evidence>
<dbReference type="Proteomes" id="UP000284605">
    <property type="component" value="Unassembled WGS sequence"/>
</dbReference>
<evidence type="ECO:0000256" key="9">
    <source>
        <dbReference type="ARBA" id="ARBA00022833"/>
    </source>
</evidence>
<evidence type="ECO:0000256" key="12">
    <source>
        <dbReference type="ARBA" id="ARBA00023285"/>
    </source>
</evidence>
<keyword evidence="11 15" id="KW-0457">Lysine biosynthesis</keyword>
<comment type="function">
    <text evidence="15">Catalyzes the hydrolysis of N-succinyl-L,L-diaminopimelic acid (SDAP), forming succinate and LL-2,6-diaminopimelate (DAP), an intermediate involved in the bacterial biosynthesis of lysine and meso-diaminopimelic acid, an essential component of bacterial cell walls.</text>
</comment>
<evidence type="ECO:0000259" key="16">
    <source>
        <dbReference type="Pfam" id="PF07687"/>
    </source>
</evidence>
<organism evidence="17 18">
    <name type="scientific">Oleomonas cavernae</name>
    <dbReference type="NCBI Taxonomy" id="2320859"/>
    <lineage>
        <taxon>Bacteria</taxon>
        <taxon>Pseudomonadati</taxon>
        <taxon>Pseudomonadota</taxon>
        <taxon>Alphaproteobacteria</taxon>
        <taxon>Acetobacterales</taxon>
        <taxon>Acetobacteraceae</taxon>
        <taxon>Oleomonas</taxon>
    </lineage>
</organism>
<dbReference type="InterPro" id="IPR011650">
    <property type="entry name" value="Peptidase_M20_dimer"/>
</dbReference>
<dbReference type="NCBIfam" id="TIGR01246">
    <property type="entry name" value="dapE_proteo"/>
    <property type="match status" value="1"/>
</dbReference>
<gene>
    <name evidence="15" type="primary">dapE</name>
    <name evidence="17" type="ORF">D3874_21575</name>
</gene>
<feature type="binding site" evidence="15">
    <location>
        <position position="107"/>
    </location>
    <ligand>
        <name>Zn(2+)</name>
        <dbReference type="ChEBI" id="CHEBI:29105"/>
        <label>2</label>
    </ligand>
</feature>
<dbReference type="InterPro" id="IPR050072">
    <property type="entry name" value="Peptidase_M20A"/>
</dbReference>
<evidence type="ECO:0000256" key="11">
    <source>
        <dbReference type="ARBA" id="ARBA00023154"/>
    </source>
</evidence>